<organism evidence="10 11">
    <name type="scientific">Delftia lacustris</name>
    <dbReference type="NCBI Taxonomy" id="558537"/>
    <lineage>
        <taxon>Bacteria</taxon>
        <taxon>Pseudomonadati</taxon>
        <taxon>Pseudomonadota</taxon>
        <taxon>Betaproteobacteria</taxon>
        <taxon>Burkholderiales</taxon>
        <taxon>Comamonadaceae</taxon>
        <taxon>Delftia</taxon>
    </lineage>
</organism>
<dbReference type="PANTHER" id="PTHR42784:SF1">
    <property type="entry name" value="PYRANOSE 2-OXIDASE"/>
    <property type="match status" value="1"/>
</dbReference>
<feature type="region of interest" description="Disordered" evidence="6">
    <location>
        <begin position="138"/>
        <end position="157"/>
    </location>
</feature>
<evidence type="ECO:0000256" key="4">
    <source>
        <dbReference type="ARBA" id="ARBA00022827"/>
    </source>
</evidence>
<evidence type="ECO:0000313" key="10">
    <source>
        <dbReference type="EMBL" id="SDZ20637.1"/>
    </source>
</evidence>
<name>A0A1H3R4L6_9BURK</name>
<gene>
    <name evidence="10" type="ORF">SAMN05421547_114123</name>
</gene>
<dbReference type="Gene3D" id="3.50.50.60">
    <property type="entry name" value="FAD/NAD(P)-binding domain"/>
    <property type="match status" value="2"/>
</dbReference>
<evidence type="ECO:0000256" key="6">
    <source>
        <dbReference type="SAM" id="MobiDB-lite"/>
    </source>
</evidence>
<comment type="cofactor">
    <cofactor evidence="1">
        <name>FAD</name>
        <dbReference type="ChEBI" id="CHEBI:57692"/>
    </cofactor>
</comment>
<keyword evidence="4" id="KW-0274">FAD</keyword>
<dbReference type="GeneID" id="94691797"/>
<evidence type="ECO:0000256" key="5">
    <source>
        <dbReference type="ARBA" id="ARBA00023002"/>
    </source>
</evidence>
<dbReference type="PANTHER" id="PTHR42784">
    <property type="entry name" value="PYRANOSE 2-OXIDASE"/>
    <property type="match status" value="1"/>
</dbReference>
<feature type="domain" description="Glucose-methanol-choline oxidoreductase C-terminal" evidence="9">
    <location>
        <begin position="439"/>
        <end position="495"/>
    </location>
</feature>
<dbReference type="InterPro" id="IPR051473">
    <property type="entry name" value="P2Ox-like"/>
</dbReference>
<protein>
    <submittedName>
        <fullName evidence="10">Choline dehydrogenase</fullName>
    </submittedName>
</protein>
<evidence type="ECO:0000256" key="3">
    <source>
        <dbReference type="ARBA" id="ARBA00022630"/>
    </source>
</evidence>
<dbReference type="Proteomes" id="UP000183417">
    <property type="component" value="Unassembled WGS sequence"/>
</dbReference>
<dbReference type="Pfam" id="PF00732">
    <property type="entry name" value="GMC_oxred_N"/>
    <property type="match status" value="1"/>
</dbReference>
<keyword evidence="3" id="KW-0285">Flavoprotein</keyword>
<feature type="domain" description="Glucose-methanol-choline oxidoreductase N-terminal" evidence="7">
    <location>
        <begin position="192"/>
        <end position="299"/>
    </location>
</feature>
<dbReference type="Pfam" id="PF00890">
    <property type="entry name" value="FAD_binding_2"/>
    <property type="match status" value="1"/>
</dbReference>
<evidence type="ECO:0000313" key="11">
    <source>
        <dbReference type="Proteomes" id="UP000183417"/>
    </source>
</evidence>
<dbReference type="EMBL" id="FNPE01000014">
    <property type="protein sequence ID" value="SDZ20637.1"/>
    <property type="molecule type" value="Genomic_DNA"/>
</dbReference>
<dbReference type="InterPro" id="IPR003953">
    <property type="entry name" value="FAD-dep_OxRdtase_2_FAD-bd"/>
</dbReference>
<accession>A0A1H3R4L6</accession>
<sequence length="511" mass="56000">MTAMAHNGLDCDVLIIGSGVGGSAVALQLADSGASVWVLERGPVLPREAQNWDIEAVFAERRYQTDEVWYASGRAFRPGMFYFVGGHTKFYGTAMLRFRQRDFEAVEHEEGISPAWPLRYADLEPWYALAEQLFGVRGQGGADPTEPPRSTAYAHPPVPHEPLLSRIEQRLRAQGLRPFPMPCAIDLGPGGHCRRCANCDAVPCMVGAKGDAETCLLRPALAHRNVRLHTGVRVQRLLTDAGGRRVVAAEVVDRGVARRITAGLFVLSAGAINSAALLLRSANAWHPRGLANGSDVVGRHYMTHNTTALMAWHPFRRNRTRFPKTLALHDFYFGDGAGGPPLGSLQLLGKIREPMLRAALPGTPRWLRSALAERSVDWYAQSEDLPHPSSRVTLRADGAIDLHWHRTNLRAHQRWVARCAQILRGTGYPLVLSRGFGTEVVSHQCGTVRLGSDPATSALDPQCKAWELDNLYVVDAGFFPSSAAVNPALTVAAQALRVGSHLRHHLQELLP</sequence>
<comment type="similarity">
    <text evidence="2">Belongs to the GMC oxidoreductase family.</text>
</comment>
<feature type="domain" description="FAD-dependent oxidoreductase 2 FAD-binding" evidence="8">
    <location>
        <begin position="12"/>
        <end position="44"/>
    </location>
</feature>
<dbReference type="GO" id="GO:0050660">
    <property type="term" value="F:flavin adenine dinucleotide binding"/>
    <property type="evidence" value="ECO:0007669"/>
    <property type="project" value="InterPro"/>
</dbReference>
<keyword evidence="5" id="KW-0560">Oxidoreductase</keyword>
<evidence type="ECO:0000256" key="2">
    <source>
        <dbReference type="ARBA" id="ARBA00010790"/>
    </source>
</evidence>
<dbReference type="SUPFAM" id="SSF51905">
    <property type="entry name" value="FAD/NAD(P)-binding domain"/>
    <property type="match status" value="1"/>
</dbReference>
<evidence type="ECO:0000259" key="9">
    <source>
        <dbReference type="Pfam" id="PF05199"/>
    </source>
</evidence>
<dbReference type="GO" id="GO:0016614">
    <property type="term" value="F:oxidoreductase activity, acting on CH-OH group of donors"/>
    <property type="evidence" value="ECO:0007669"/>
    <property type="project" value="InterPro"/>
</dbReference>
<dbReference type="InterPro" id="IPR000172">
    <property type="entry name" value="GMC_OxRdtase_N"/>
</dbReference>
<dbReference type="Pfam" id="PF05199">
    <property type="entry name" value="GMC_oxred_C"/>
    <property type="match status" value="1"/>
</dbReference>
<reference evidence="10 11" key="1">
    <citation type="submission" date="2016-10" db="EMBL/GenBank/DDBJ databases">
        <authorList>
            <person name="de Groot N.N."/>
        </authorList>
    </citation>
    <scope>NUCLEOTIDE SEQUENCE [LARGE SCALE GENOMIC DNA]</scope>
    <source>
        <strain evidence="10 11">LMG 24775</strain>
    </source>
</reference>
<dbReference type="InterPro" id="IPR007867">
    <property type="entry name" value="GMC_OxRtase_C"/>
</dbReference>
<evidence type="ECO:0000259" key="8">
    <source>
        <dbReference type="Pfam" id="PF00890"/>
    </source>
</evidence>
<dbReference type="InterPro" id="IPR036188">
    <property type="entry name" value="FAD/NAD-bd_sf"/>
</dbReference>
<evidence type="ECO:0000259" key="7">
    <source>
        <dbReference type="Pfam" id="PF00732"/>
    </source>
</evidence>
<evidence type="ECO:0000256" key="1">
    <source>
        <dbReference type="ARBA" id="ARBA00001974"/>
    </source>
</evidence>
<proteinExistence type="inferred from homology"/>
<dbReference type="AlphaFoldDB" id="A0A1H3R4L6"/>
<dbReference type="RefSeq" id="WP_074922944.1">
    <property type="nucleotide sequence ID" value="NZ_CP141274.1"/>
</dbReference>